<sequence>MDLFAGHGSVDLQIRDRILYVEGSGPWNIESVKKAGETFNPLISQLSGKPWAVLVVLHGDPIYVPAAAEYLIEAIKRERELGRVATAIMVDKANTPSFAKRHLSEIYKKAGCEFEFFSQQEEATWWLVKQISLADGRL</sequence>
<evidence type="ECO:0008006" key="3">
    <source>
        <dbReference type="Google" id="ProtNLM"/>
    </source>
</evidence>
<evidence type="ECO:0000313" key="2">
    <source>
        <dbReference type="Proteomes" id="UP001247805"/>
    </source>
</evidence>
<name>A0ABU3T1A5_9ALTE</name>
<gene>
    <name evidence="1" type="ORF">RS130_21100</name>
</gene>
<dbReference type="Proteomes" id="UP001247805">
    <property type="component" value="Unassembled WGS sequence"/>
</dbReference>
<protein>
    <recommendedName>
        <fullName evidence="3">STAS/SEC14 domain-containing protein</fullName>
    </recommendedName>
</protein>
<comment type="caution">
    <text evidence="1">The sequence shown here is derived from an EMBL/GenBank/DDBJ whole genome shotgun (WGS) entry which is preliminary data.</text>
</comment>
<proteinExistence type="predicted"/>
<accession>A0ABU3T1A5</accession>
<keyword evidence="2" id="KW-1185">Reference proteome</keyword>
<reference evidence="1 2" key="1">
    <citation type="submission" date="2023-10" db="EMBL/GenBank/DDBJ databases">
        <title>Glaciecola aquimarina strain GGW-M5 nov., isolated from a coastal seawater.</title>
        <authorList>
            <person name="Bayburt H."/>
            <person name="Kim J.M."/>
            <person name="Choi B.J."/>
            <person name="Jeon C.O."/>
        </authorList>
    </citation>
    <scope>NUCLEOTIDE SEQUENCE [LARGE SCALE GENOMIC DNA]</scope>
    <source>
        <strain evidence="1 2">KCTC 32108</strain>
    </source>
</reference>
<dbReference type="RefSeq" id="WP_316027565.1">
    <property type="nucleotide sequence ID" value="NZ_JAWDIO010000002.1"/>
</dbReference>
<dbReference type="EMBL" id="JAWDIO010000002">
    <property type="protein sequence ID" value="MDU0356056.1"/>
    <property type="molecule type" value="Genomic_DNA"/>
</dbReference>
<organism evidence="1 2">
    <name type="scientific">Paraglaciecola aquimarina</name>
    <dbReference type="NCBI Taxonomy" id="1235557"/>
    <lineage>
        <taxon>Bacteria</taxon>
        <taxon>Pseudomonadati</taxon>
        <taxon>Pseudomonadota</taxon>
        <taxon>Gammaproteobacteria</taxon>
        <taxon>Alteromonadales</taxon>
        <taxon>Alteromonadaceae</taxon>
        <taxon>Paraglaciecola</taxon>
    </lineage>
</organism>
<evidence type="ECO:0000313" key="1">
    <source>
        <dbReference type="EMBL" id="MDU0356056.1"/>
    </source>
</evidence>